<dbReference type="InterPro" id="IPR010730">
    <property type="entry name" value="HET"/>
</dbReference>
<dbReference type="Proteomes" id="UP000265663">
    <property type="component" value="Unassembled WGS sequence"/>
</dbReference>
<evidence type="ECO:0000313" key="3">
    <source>
        <dbReference type="Proteomes" id="UP000265663"/>
    </source>
</evidence>
<dbReference type="OrthoDB" id="5125733at2759"/>
<evidence type="ECO:0000313" key="2">
    <source>
        <dbReference type="EMBL" id="RMZ71847.1"/>
    </source>
</evidence>
<dbReference type="PANTHER" id="PTHR33112">
    <property type="entry name" value="DOMAIN PROTEIN, PUTATIVE-RELATED"/>
    <property type="match status" value="1"/>
</dbReference>
<evidence type="ECO:0000259" key="1">
    <source>
        <dbReference type="Pfam" id="PF06985"/>
    </source>
</evidence>
<sequence>MLQFFDFRNPRPFQPKDDKSTCLCRACKRVPFRDIFELLAGNESARDVFDWFEFPPRNSTLDKEPEQPQLRKDTFKKPFIGWHEDISHLQKCHELCLFCGVIFHFLQKSQLYKTHIKSKEKVRLWIQVPFSRVSPFLTVYFGKTQPETRISGHFGFTTPPDSTVSRFFCHHTVIEDPIHPYVLKKMISWIERCNKSHPRCSHIQEPVALPTRLLDLASLPSQEDILHHKSNPQELFSSSSFKIVHGSTSQGQYAALSYCWGEGVPYTTTSKNVDQHMKTGVFYGQLPKTLQDAIFITRYLGLQYLWIDGLCIIQDDEKDWEYEAAQMGWVYSRAFVTMIAARAHTCDEGFLQPRLALKEAQKLQFADKQGSFELQFEYDDLQSSPSPLITETQQPLRHHRSEPVMGRAWCLQERVLASRILHFASSQMYWECEHGFEEERDIIGLVENKNYKEFSVDRVAMGLKMADTSPRPDAERQAWFMMIRQYTSRDLTKKSDKLPALSGILSELEKRLPGDKCYAGLWKSWFARGMLWRLQSPKIDMNITKQPCRVSWRAPSWSFASLEGVVLYETYYGMGNICAQLVECRLTPKSGLSPLGALIAGYAMVSAPMASIIDIELQATRKGTACMIQLKDGSLTAAAIFFDIDRHETCNALMITSHHGIAIVSASKGTDTYIRVGMVIVDQLWDPMKQPHLLRSAHPPPRFLKVSALPEPVTVTLH</sequence>
<dbReference type="EMBL" id="KE747828">
    <property type="protein sequence ID" value="RMZ71847.1"/>
    <property type="molecule type" value="Genomic_DNA"/>
</dbReference>
<dbReference type="Pfam" id="PF06985">
    <property type="entry name" value="HET"/>
    <property type="match status" value="1"/>
</dbReference>
<dbReference type="PANTHER" id="PTHR33112:SF16">
    <property type="entry name" value="HETEROKARYON INCOMPATIBILITY DOMAIN-CONTAINING PROTEIN"/>
    <property type="match status" value="1"/>
</dbReference>
<feature type="domain" description="Heterokaryon incompatibility" evidence="1">
    <location>
        <begin position="253"/>
        <end position="413"/>
    </location>
</feature>
<proteinExistence type="predicted"/>
<gene>
    <name evidence="2" type="ORF">GMOD_00009192</name>
</gene>
<reference evidence="2 3" key="1">
    <citation type="journal article" date="2014" name="PLoS ONE">
        <title>De novo Genome Assembly of the Fungal Plant Pathogen Pyrenophora semeniperda.</title>
        <authorList>
            <person name="Soliai M.M."/>
            <person name="Meyer S.E."/>
            <person name="Udall J.A."/>
            <person name="Elzinga D.E."/>
            <person name="Hermansen R.A."/>
            <person name="Bodily P.M."/>
            <person name="Hart A.A."/>
            <person name="Coleman C.E."/>
        </authorList>
    </citation>
    <scope>NUCLEOTIDE SEQUENCE [LARGE SCALE GENOMIC DNA]</scope>
    <source>
        <strain evidence="2 3">CCB06</strain>
        <tissue evidence="2">Mycelium</tissue>
    </source>
</reference>
<keyword evidence="3" id="KW-1185">Reference proteome</keyword>
<name>A0A3M7MBJ8_9PLEO</name>
<organism evidence="2 3">
    <name type="scientific">Pyrenophora seminiperda CCB06</name>
    <dbReference type="NCBI Taxonomy" id="1302712"/>
    <lineage>
        <taxon>Eukaryota</taxon>
        <taxon>Fungi</taxon>
        <taxon>Dikarya</taxon>
        <taxon>Ascomycota</taxon>
        <taxon>Pezizomycotina</taxon>
        <taxon>Dothideomycetes</taxon>
        <taxon>Pleosporomycetidae</taxon>
        <taxon>Pleosporales</taxon>
        <taxon>Pleosporineae</taxon>
        <taxon>Pleosporaceae</taxon>
        <taxon>Pyrenophora</taxon>
    </lineage>
</organism>
<accession>A0A3M7MBJ8</accession>
<protein>
    <submittedName>
        <fullName evidence="2">HET domain-containing</fullName>
    </submittedName>
</protein>
<dbReference type="AlphaFoldDB" id="A0A3M7MBJ8"/>